<evidence type="ECO:0000313" key="9">
    <source>
        <dbReference type="Proteomes" id="UP000238034"/>
    </source>
</evidence>
<evidence type="ECO:0000256" key="5">
    <source>
        <dbReference type="ARBA" id="ARBA00023237"/>
    </source>
</evidence>
<dbReference type="OrthoDB" id="5694214at2"/>
<organism evidence="8 9">
    <name type="scientific">Arcticibacter pallidicorallinus</name>
    <dbReference type="NCBI Taxonomy" id="1259464"/>
    <lineage>
        <taxon>Bacteria</taxon>
        <taxon>Pseudomonadati</taxon>
        <taxon>Bacteroidota</taxon>
        <taxon>Sphingobacteriia</taxon>
        <taxon>Sphingobacteriales</taxon>
        <taxon>Sphingobacteriaceae</taxon>
        <taxon>Arcticibacter</taxon>
    </lineage>
</organism>
<evidence type="ECO:0000313" key="8">
    <source>
        <dbReference type="EMBL" id="PRY53174.1"/>
    </source>
</evidence>
<sequence length="535" mass="60868">MKNVTKLAYITSLALALSSGCKPELELVNPQELSTDTYYKTAEQLEASVIPAYQAIVGRVQGGYGRSLYYELLAPGDDFDHTFKWEPMYQDTYNTPASDGMASGTWKDLWNGVSASNLAIDRITNFEGTIDEERKNRLLGEAHFLRAFHYMHLAAMFGETVPLIDKPVASDEDYYPTNSTKGQVYALIISDFTKAAELLPLRSALYANTAQIGRATKGAAQAYLARAYMYRPILESGQRADFAAAEAQLKKVIESNEYRLVDQFRDNFLETKENNAESVFEVQMFNGPGWLGDDISSSWRWQEIGMFDGTGGAWWNLAPNKKTNDEFEPGDPRKFMTLWCENGAYFTQLDGKVTSYQDWIKNLATNKDLFGTRKYCPDVQVPDIDNGNNDRLLRYSDVYLMYAECLNERGDVAGAKTYIDLVRNRANNVVPTEQPHLWYQRSRGTIPNVDGLLAKDTTINGVRLNNIKNIIAHERYVEFTGEYLRYFDLLRWGFADPQWLEPLKKLGWTERSTYYPFPQAELDNNKNLTGNAMNN</sequence>
<accession>A0A2T0U5K9</accession>
<proteinExistence type="inferred from homology"/>
<dbReference type="Pfam" id="PF07980">
    <property type="entry name" value="SusD_RagB"/>
    <property type="match status" value="1"/>
</dbReference>
<dbReference type="RefSeq" id="WP_106292753.1">
    <property type="nucleotide sequence ID" value="NZ_PVTH01000004.1"/>
</dbReference>
<gene>
    <name evidence="8" type="ORF">B0I27_104183</name>
</gene>
<name>A0A2T0U5K9_9SPHI</name>
<dbReference type="InterPro" id="IPR011990">
    <property type="entry name" value="TPR-like_helical_dom_sf"/>
</dbReference>
<keyword evidence="9" id="KW-1185">Reference proteome</keyword>
<keyword evidence="4" id="KW-0472">Membrane</keyword>
<dbReference type="Proteomes" id="UP000238034">
    <property type="component" value="Unassembled WGS sequence"/>
</dbReference>
<protein>
    <submittedName>
        <fullName evidence="8">Putative outer membrane starch-binding protein</fullName>
    </submittedName>
</protein>
<dbReference type="SUPFAM" id="SSF48452">
    <property type="entry name" value="TPR-like"/>
    <property type="match status" value="1"/>
</dbReference>
<comment type="similarity">
    <text evidence="2">Belongs to the SusD family.</text>
</comment>
<dbReference type="EMBL" id="PVTH01000004">
    <property type="protein sequence ID" value="PRY53174.1"/>
    <property type="molecule type" value="Genomic_DNA"/>
</dbReference>
<dbReference type="GO" id="GO:0009279">
    <property type="term" value="C:cell outer membrane"/>
    <property type="evidence" value="ECO:0007669"/>
    <property type="project" value="UniProtKB-SubCell"/>
</dbReference>
<keyword evidence="5" id="KW-0998">Cell outer membrane</keyword>
<comment type="subcellular location">
    <subcellularLocation>
        <location evidence="1">Cell outer membrane</location>
    </subcellularLocation>
</comment>
<evidence type="ECO:0000256" key="3">
    <source>
        <dbReference type="ARBA" id="ARBA00022729"/>
    </source>
</evidence>
<dbReference type="InterPro" id="IPR033985">
    <property type="entry name" value="SusD-like_N"/>
</dbReference>
<dbReference type="PROSITE" id="PS51257">
    <property type="entry name" value="PROKAR_LIPOPROTEIN"/>
    <property type="match status" value="1"/>
</dbReference>
<comment type="caution">
    <text evidence="8">The sequence shown here is derived from an EMBL/GenBank/DDBJ whole genome shotgun (WGS) entry which is preliminary data.</text>
</comment>
<evidence type="ECO:0000256" key="4">
    <source>
        <dbReference type="ARBA" id="ARBA00023136"/>
    </source>
</evidence>
<evidence type="ECO:0000256" key="2">
    <source>
        <dbReference type="ARBA" id="ARBA00006275"/>
    </source>
</evidence>
<keyword evidence="3" id="KW-0732">Signal</keyword>
<feature type="domain" description="RagB/SusD" evidence="6">
    <location>
        <begin position="295"/>
        <end position="531"/>
    </location>
</feature>
<evidence type="ECO:0000259" key="7">
    <source>
        <dbReference type="Pfam" id="PF14322"/>
    </source>
</evidence>
<dbReference type="Gene3D" id="1.25.40.390">
    <property type="match status" value="1"/>
</dbReference>
<dbReference type="Pfam" id="PF14322">
    <property type="entry name" value="SusD-like_3"/>
    <property type="match status" value="1"/>
</dbReference>
<feature type="domain" description="SusD-like N-terminal" evidence="7">
    <location>
        <begin position="85"/>
        <end position="229"/>
    </location>
</feature>
<reference evidence="8 9" key="1">
    <citation type="submission" date="2018-03" db="EMBL/GenBank/DDBJ databases">
        <title>Genomic Encyclopedia of Type Strains, Phase III (KMG-III): the genomes of soil and plant-associated and newly described type strains.</title>
        <authorList>
            <person name="Whitman W."/>
        </authorList>
    </citation>
    <scope>NUCLEOTIDE SEQUENCE [LARGE SCALE GENOMIC DNA]</scope>
    <source>
        <strain evidence="8 9">CGMCC 1.9313</strain>
    </source>
</reference>
<dbReference type="AlphaFoldDB" id="A0A2T0U5K9"/>
<dbReference type="InterPro" id="IPR012944">
    <property type="entry name" value="SusD_RagB_dom"/>
</dbReference>
<evidence type="ECO:0000259" key="6">
    <source>
        <dbReference type="Pfam" id="PF07980"/>
    </source>
</evidence>
<evidence type="ECO:0000256" key="1">
    <source>
        <dbReference type="ARBA" id="ARBA00004442"/>
    </source>
</evidence>